<dbReference type="InterPro" id="IPR046357">
    <property type="entry name" value="PPIase_dom_sf"/>
</dbReference>
<dbReference type="RefSeq" id="WP_169573628.1">
    <property type="nucleotide sequence ID" value="NZ_JABBFV010000008.1"/>
</dbReference>
<dbReference type="PROSITE" id="PS50059">
    <property type="entry name" value="FKBP_PPIASE"/>
    <property type="match status" value="1"/>
</dbReference>
<organism evidence="9 10">
    <name type="scientific">Sphingobium psychrophilum</name>
    <dbReference type="NCBI Taxonomy" id="2728834"/>
    <lineage>
        <taxon>Bacteria</taxon>
        <taxon>Pseudomonadati</taxon>
        <taxon>Pseudomonadota</taxon>
        <taxon>Alphaproteobacteria</taxon>
        <taxon>Sphingomonadales</taxon>
        <taxon>Sphingomonadaceae</taxon>
        <taxon>Sphingobium</taxon>
    </lineage>
</organism>
<dbReference type="Proteomes" id="UP000519023">
    <property type="component" value="Unassembled WGS sequence"/>
</dbReference>
<evidence type="ECO:0000259" key="8">
    <source>
        <dbReference type="PROSITE" id="PS50059"/>
    </source>
</evidence>
<comment type="catalytic activity">
    <reaction evidence="1 5 6">
        <text>[protein]-peptidylproline (omega=180) = [protein]-peptidylproline (omega=0)</text>
        <dbReference type="Rhea" id="RHEA:16237"/>
        <dbReference type="Rhea" id="RHEA-COMP:10747"/>
        <dbReference type="Rhea" id="RHEA-COMP:10748"/>
        <dbReference type="ChEBI" id="CHEBI:83833"/>
        <dbReference type="ChEBI" id="CHEBI:83834"/>
        <dbReference type="EC" id="5.2.1.8"/>
    </reaction>
</comment>
<comment type="similarity">
    <text evidence="2 6">Belongs to the FKBP-type PPIase family.</text>
</comment>
<dbReference type="PANTHER" id="PTHR43811:SF19">
    <property type="entry name" value="39 KDA FK506-BINDING NUCLEAR PROTEIN"/>
    <property type="match status" value="1"/>
</dbReference>
<evidence type="ECO:0000256" key="7">
    <source>
        <dbReference type="SAM" id="MobiDB-lite"/>
    </source>
</evidence>
<dbReference type="Pfam" id="PF01346">
    <property type="entry name" value="FKBP_N"/>
    <property type="match status" value="1"/>
</dbReference>
<evidence type="ECO:0000313" key="10">
    <source>
        <dbReference type="Proteomes" id="UP000519023"/>
    </source>
</evidence>
<feature type="compositionally biased region" description="Low complexity" evidence="7">
    <location>
        <begin position="172"/>
        <end position="188"/>
    </location>
</feature>
<accession>A0A7X9WWB9</accession>
<evidence type="ECO:0000256" key="5">
    <source>
        <dbReference type="PROSITE-ProRule" id="PRU00277"/>
    </source>
</evidence>
<keyword evidence="3 5" id="KW-0697">Rotamase</keyword>
<dbReference type="InterPro" id="IPR000774">
    <property type="entry name" value="PPIase_FKBP_N"/>
</dbReference>
<dbReference type="EC" id="5.2.1.8" evidence="6"/>
<keyword evidence="4 5" id="KW-0413">Isomerase</keyword>
<reference evidence="9 10" key="1">
    <citation type="submission" date="2020-04" db="EMBL/GenBank/DDBJ databases">
        <title>Sphingobium sp. AR-3-1 isolated from Arctic soil.</title>
        <authorList>
            <person name="Dahal R.H."/>
            <person name="Chaudhary D.K."/>
        </authorList>
    </citation>
    <scope>NUCLEOTIDE SEQUENCE [LARGE SCALE GENOMIC DNA]</scope>
    <source>
        <strain evidence="9 10">AR-3-1</strain>
    </source>
</reference>
<comment type="caution">
    <text evidence="9">The sequence shown here is derived from an EMBL/GenBank/DDBJ whole genome shotgun (WGS) entry which is preliminary data.</text>
</comment>
<dbReference type="SUPFAM" id="SSF54534">
    <property type="entry name" value="FKBP-like"/>
    <property type="match status" value="1"/>
</dbReference>
<evidence type="ECO:0000256" key="2">
    <source>
        <dbReference type="ARBA" id="ARBA00006577"/>
    </source>
</evidence>
<dbReference type="PANTHER" id="PTHR43811">
    <property type="entry name" value="FKBP-TYPE PEPTIDYL-PROLYL CIS-TRANS ISOMERASE FKPA"/>
    <property type="match status" value="1"/>
</dbReference>
<dbReference type="Gene3D" id="3.10.50.40">
    <property type="match status" value="1"/>
</dbReference>
<dbReference type="Pfam" id="PF00254">
    <property type="entry name" value="FKBP_C"/>
    <property type="match status" value="1"/>
</dbReference>
<dbReference type="InterPro" id="IPR001179">
    <property type="entry name" value="PPIase_FKBP_dom"/>
</dbReference>
<dbReference type="GO" id="GO:0003755">
    <property type="term" value="F:peptidyl-prolyl cis-trans isomerase activity"/>
    <property type="evidence" value="ECO:0007669"/>
    <property type="project" value="UniProtKB-UniRule"/>
</dbReference>
<name>A0A7X9WWB9_9SPHN</name>
<feature type="domain" description="PPIase FKBP-type" evidence="8">
    <location>
        <begin position="81"/>
        <end position="162"/>
    </location>
</feature>
<protein>
    <recommendedName>
        <fullName evidence="6">Peptidyl-prolyl cis-trans isomerase</fullName>
        <ecNumber evidence="6">5.2.1.8</ecNumber>
    </recommendedName>
</protein>
<evidence type="ECO:0000256" key="1">
    <source>
        <dbReference type="ARBA" id="ARBA00000971"/>
    </source>
</evidence>
<dbReference type="AlphaFoldDB" id="A0A7X9WWB9"/>
<evidence type="ECO:0000256" key="3">
    <source>
        <dbReference type="ARBA" id="ARBA00023110"/>
    </source>
</evidence>
<proteinExistence type="inferred from homology"/>
<evidence type="ECO:0000256" key="6">
    <source>
        <dbReference type="RuleBase" id="RU003915"/>
    </source>
</evidence>
<keyword evidence="10" id="KW-1185">Reference proteome</keyword>
<feature type="region of interest" description="Disordered" evidence="7">
    <location>
        <begin position="172"/>
        <end position="196"/>
    </location>
</feature>
<gene>
    <name evidence="9" type="ORF">HHL08_13240</name>
</gene>
<sequence length="196" mass="20435">MSTTAVPLRSIAKGSLTRLWIGVAAIALAAGGLAWAGQQGVEASPSAFLTQNTHADGVVTTESGLQYKVLSEGTGANPTPADVALVGYKGTLLDGTVFDENPQAPMPIDGVVPGFSEGLQKMKKGGKYRLWIPPQLGYGDQAAGPIPAGSVLVFDVELYDFKSKAELMKLQQQMQQQQGGMPQGAMPPGVLPQRGN</sequence>
<dbReference type="EMBL" id="JABBFV010000008">
    <property type="protein sequence ID" value="NML11100.1"/>
    <property type="molecule type" value="Genomic_DNA"/>
</dbReference>
<dbReference type="GO" id="GO:0006457">
    <property type="term" value="P:protein folding"/>
    <property type="evidence" value="ECO:0007669"/>
    <property type="project" value="InterPro"/>
</dbReference>
<evidence type="ECO:0000313" key="9">
    <source>
        <dbReference type="EMBL" id="NML11100.1"/>
    </source>
</evidence>
<evidence type="ECO:0000256" key="4">
    <source>
        <dbReference type="ARBA" id="ARBA00023235"/>
    </source>
</evidence>